<dbReference type="PANTHER" id="PTHR48050:SF13">
    <property type="entry name" value="STEROL 3-BETA-GLUCOSYLTRANSFERASE UGT80A2"/>
    <property type="match status" value="1"/>
</dbReference>
<accession>A0AAW9S3D9</accession>
<feature type="domain" description="Erythromycin biosynthesis protein CIII-like C-terminal" evidence="1">
    <location>
        <begin position="47"/>
        <end position="142"/>
    </location>
</feature>
<dbReference type="RefSeq" id="WP_346824461.1">
    <property type="nucleotide sequence ID" value="NZ_JBDKWZ010000025.1"/>
</dbReference>
<evidence type="ECO:0000259" key="1">
    <source>
        <dbReference type="Pfam" id="PF06722"/>
    </source>
</evidence>
<keyword evidence="3" id="KW-1185">Reference proteome</keyword>
<name>A0AAW9S3D9_9BACT</name>
<dbReference type="GO" id="GO:0016757">
    <property type="term" value="F:glycosyltransferase activity"/>
    <property type="evidence" value="ECO:0007669"/>
    <property type="project" value="UniProtKB-ARBA"/>
</dbReference>
<sequence length="156" mass="17974">MEPFLAIGELLKAKGHQVICLLSEQFRYLAGGLVKPEEYNNRLFHFVPEVPYHWMFPRVYGVIHHGGAGTTHLALKYGCVNLIIPHIIDQFVWNSRIRQLGVGSKGMNIHQVNRKRLEPKILELIHTAAFKENAKKIAIQMKKEDFCEVLYRAIVE</sequence>
<proteinExistence type="predicted"/>
<comment type="caution">
    <text evidence="2">The sequence shown here is derived from an EMBL/GenBank/DDBJ whole genome shotgun (WGS) entry which is preliminary data.</text>
</comment>
<evidence type="ECO:0000313" key="3">
    <source>
        <dbReference type="Proteomes" id="UP001403385"/>
    </source>
</evidence>
<dbReference type="SUPFAM" id="SSF53756">
    <property type="entry name" value="UDP-Glycosyltransferase/glycogen phosphorylase"/>
    <property type="match status" value="1"/>
</dbReference>
<evidence type="ECO:0000313" key="2">
    <source>
        <dbReference type="EMBL" id="MEN7551682.1"/>
    </source>
</evidence>
<dbReference type="Pfam" id="PF06722">
    <property type="entry name" value="EryCIII-like_C"/>
    <property type="match status" value="1"/>
</dbReference>
<reference evidence="2 3" key="1">
    <citation type="submission" date="2024-04" db="EMBL/GenBank/DDBJ databases">
        <title>Novel genus in family Flammeovirgaceae.</title>
        <authorList>
            <person name="Nguyen T.H."/>
            <person name="Vuong T.Q."/>
            <person name="Le H."/>
            <person name="Kim S.-G."/>
        </authorList>
    </citation>
    <scope>NUCLEOTIDE SEQUENCE [LARGE SCALE GENOMIC DNA]</scope>
    <source>
        <strain evidence="2 3">JCM 23209</strain>
    </source>
</reference>
<dbReference type="Proteomes" id="UP001403385">
    <property type="component" value="Unassembled WGS sequence"/>
</dbReference>
<dbReference type="InterPro" id="IPR010610">
    <property type="entry name" value="EryCIII-like_C"/>
</dbReference>
<dbReference type="EMBL" id="JBDKWZ010000025">
    <property type="protein sequence ID" value="MEN7551682.1"/>
    <property type="molecule type" value="Genomic_DNA"/>
</dbReference>
<dbReference type="PANTHER" id="PTHR48050">
    <property type="entry name" value="STEROL 3-BETA-GLUCOSYLTRANSFERASE"/>
    <property type="match status" value="1"/>
</dbReference>
<protein>
    <submittedName>
        <fullName evidence="2">Nucleotide disphospho-sugar-binding domain-containing protein</fullName>
    </submittedName>
</protein>
<dbReference type="InterPro" id="IPR050426">
    <property type="entry name" value="Glycosyltransferase_28"/>
</dbReference>
<dbReference type="Gene3D" id="3.40.50.2000">
    <property type="entry name" value="Glycogen Phosphorylase B"/>
    <property type="match status" value="1"/>
</dbReference>
<dbReference type="AlphaFoldDB" id="A0AAW9S3D9"/>
<gene>
    <name evidence="2" type="ORF">AAG747_27450</name>
</gene>
<organism evidence="2 3">
    <name type="scientific">Rapidithrix thailandica</name>
    <dbReference type="NCBI Taxonomy" id="413964"/>
    <lineage>
        <taxon>Bacteria</taxon>
        <taxon>Pseudomonadati</taxon>
        <taxon>Bacteroidota</taxon>
        <taxon>Cytophagia</taxon>
        <taxon>Cytophagales</taxon>
        <taxon>Flammeovirgaceae</taxon>
        <taxon>Rapidithrix</taxon>
    </lineage>
</organism>